<accession>A0A9D0Z8V8</accession>
<comment type="similarity">
    <text evidence="1">Belongs to the class-I pyridoxal-phosphate-dependent aminotransferase family.</text>
</comment>
<dbReference type="GO" id="GO:0030170">
    <property type="term" value="F:pyridoxal phosphate binding"/>
    <property type="evidence" value="ECO:0007669"/>
    <property type="project" value="InterPro"/>
</dbReference>
<proteinExistence type="inferred from homology"/>
<dbReference type="InterPro" id="IPR004839">
    <property type="entry name" value="Aminotransferase_I/II_large"/>
</dbReference>
<dbReference type="Proteomes" id="UP000886874">
    <property type="component" value="Unassembled WGS sequence"/>
</dbReference>
<dbReference type="PROSITE" id="PS00105">
    <property type="entry name" value="AA_TRANSFER_CLASS_1"/>
    <property type="match status" value="1"/>
</dbReference>
<dbReference type="EMBL" id="DVFN01000096">
    <property type="protein sequence ID" value="HIQ70018.1"/>
    <property type="molecule type" value="Genomic_DNA"/>
</dbReference>
<dbReference type="PANTHER" id="PTHR42691:SF1">
    <property type="entry name" value="ASPARTATE AMINOTRANSFERASE YHDR-RELATED"/>
    <property type="match status" value="1"/>
</dbReference>
<dbReference type="InterPro" id="IPR015424">
    <property type="entry name" value="PyrdxlP-dep_Trfase"/>
</dbReference>
<dbReference type="CDD" id="cd00609">
    <property type="entry name" value="AAT_like"/>
    <property type="match status" value="1"/>
</dbReference>
<evidence type="ECO:0000313" key="3">
    <source>
        <dbReference type="EMBL" id="HIQ70018.1"/>
    </source>
</evidence>
<comment type="cofactor">
    <cofactor evidence="1">
        <name>pyridoxal 5'-phosphate</name>
        <dbReference type="ChEBI" id="CHEBI:597326"/>
    </cofactor>
</comment>
<evidence type="ECO:0000313" key="4">
    <source>
        <dbReference type="Proteomes" id="UP000886874"/>
    </source>
</evidence>
<evidence type="ECO:0000259" key="2">
    <source>
        <dbReference type="Pfam" id="PF00155"/>
    </source>
</evidence>
<dbReference type="SUPFAM" id="SSF53383">
    <property type="entry name" value="PLP-dependent transferases"/>
    <property type="match status" value="1"/>
</dbReference>
<dbReference type="InterPro" id="IPR015421">
    <property type="entry name" value="PyrdxlP-dep_Trfase_major"/>
</dbReference>
<reference evidence="3" key="2">
    <citation type="journal article" date="2021" name="PeerJ">
        <title>Extensive microbial diversity within the chicken gut microbiome revealed by metagenomics and culture.</title>
        <authorList>
            <person name="Gilroy R."/>
            <person name="Ravi A."/>
            <person name="Getino M."/>
            <person name="Pursley I."/>
            <person name="Horton D.L."/>
            <person name="Alikhan N.F."/>
            <person name="Baker D."/>
            <person name="Gharbi K."/>
            <person name="Hall N."/>
            <person name="Watson M."/>
            <person name="Adriaenssens E.M."/>
            <person name="Foster-Nyarko E."/>
            <person name="Jarju S."/>
            <person name="Secka A."/>
            <person name="Antonio M."/>
            <person name="Oren A."/>
            <person name="Chaudhuri R.R."/>
            <person name="La Ragione R."/>
            <person name="Hildebrand F."/>
            <person name="Pallen M.J."/>
        </authorList>
    </citation>
    <scope>NUCLEOTIDE SEQUENCE</scope>
    <source>
        <strain evidence="3">ChiSjej2B20-13462</strain>
    </source>
</reference>
<sequence>MFAQNLIDYGRKPNVIRDLSAYAGARKAEIGPENVFDFSIGSPNVPPPPEVHAAMLDLLQHADPVAIHSYTPAPGLMSLRQTIAASINRRFGQHVEPSGIYVTAGASGAIAMALKGLTQAGDEVIVFTPHYMEYLIYTEAYGAKPVIVKTLPDTFQIDLPAFEAALTEKTRVVILNSPNNPSGVIYTRETIRGLTDAMQAAEAKFGHPIFLLSDEPYRELAYDGVEVPYLMDFYDDTLVCYSYSKTLSIPGERMGYLAVCRRCAAYEDVVDVCSGAARALGHICTSNLYQRVIERCVDVVADVDYYKRNRDVLVKGLEDLGFTCVHPDGAFYLFMKSPWPDSMEFCNKAKEFELMLVPGHDFGVPEYLRVSYCVDHDTILRSLPAFAKLAAACGVSKA</sequence>
<dbReference type="GO" id="GO:0008483">
    <property type="term" value="F:transaminase activity"/>
    <property type="evidence" value="ECO:0007669"/>
    <property type="project" value="UniProtKB-KW"/>
</dbReference>
<organism evidence="3 4">
    <name type="scientific">Candidatus Avoscillospira stercorigallinarum</name>
    <dbReference type="NCBI Taxonomy" id="2840708"/>
    <lineage>
        <taxon>Bacteria</taxon>
        <taxon>Bacillati</taxon>
        <taxon>Bacillota</taxon>
        <taxon>Clostridia</taxon>
        <taxon>Eubacteriales</taxon>
        <taxon>Oscillospiraceae</taxon>
        <taxon>Oscillospiraceae incertae sedis</taxon>
        <taxon>Candidatus Avoscillospira</taxon>
    </lineage>
</organism>
<comment type="caution">
    <text evidence="3">The sequence shown here is derived from an EMBL/GenBank/DDBJ whole genome shotgun (WGS) entry which is preliminary data.</text>
</comment>
<dbReference type="Gene3D" id="3.40.640.10">
    <property type="entry name" value="Type I PLP-dependent aspartate aminotransferase-like (Major domain)"/>
    <property type="match status" value="1"/>
</dbReference>
<gene>
    <name evidence="3" type="ORF">IAA67_06795</name>
</gene>
<protein>
    <recommendedName>
        <fullName evidence="1">Aminotransferase</fullName>
        <ecNumber evidence="1">2.6.1.-</ecNumber>
    </recommendedName>
</protein>
<feature type="domain" description="Aminotransferase class I/classII large" evidence="2">
    <location>
        <begin position="34"/>
        <end position="379"/>
    </location>
</feature>
<dbReference type="AlphaFoldDB" id="A0A9D0Z8V8"/>
<dbReference type="Pfam" id="PF00155">
    <property type="entry name" value="Aminotran_1_2"/>
    <property type="match status" value="1"/>
</dbReference>
<dbReference type="EC" id="2.6.1.-" evidence="1"/>
<keyword evidence="1" id="KW-0808">Transferase</keyword>
<dbReference type="NCBIfam" id="NF005305">
    <property type="entry name" value="PRK06836.1"/>
    <property type="match status" value="1"/>
</dbReference>
<name>A0A9D0Z8V8_9FIRM</name>
<dbReference type="PANTHER" id="PTHR42691">
    <property type="entry name" value="ASPARTATE AMINOTRANSFERASE YHDR-RELATED"/>
    <property type="match status" value="1"/>
</dbReference>
<keyword evidence="1 3" id="KW-0032">Aminotransferase</keyword>
<dbReference type="InterPro" id="IPR004838">
    <property type="entry name" value="NHTrfase_class1_PyrdxlP-BS"/>
</dbReference>
<reference evidence="3" key="1">
    <citation type="submission" date="2020-10" db="EMBL/GenBank/DDBJ databases">
        <authorList>
            <person name="Gilroy R."/>
        </authorList>
    </citation>
    <scope>NUCLEOTIDE SEQUENCE</scope>
    <source>
        <strain evidence="3">ChiSjej2B20-13462</strain>
    </source>
</reference>
<evidence type="ECO:0000256" key="1">
    <source>
        <dbReference type="RuleBase" id="RU000481"/>
    </source>
</evidence>